<dbReference type="InterPro" id="IPR001584">
    <property type="entry name" value="Integrase_cat-core"/>
</dbReference>
<evidence type="ECO:0000256" key="2">
    <source>
        <dbReference type="ARBA" id="ARBA00022695"/>
    </source>
</evidence>
<evidence type="ECO:0000313" key="12">
    <source>
        <dbReference type="Proteomes" id="UP000077684"/>
    </source>
</evidence>
<dbReference type="GO" id="GO:0005634">
    <property type="term" value="C:nucleus"/>
    <property type="evidence" value="ECO:0007669"/>
    <property type="project" value="UniProtKB-ARBA"/>
</dbReference>
<dbReference type="Pfam" id="PF17917">
    <property type="entry name" value="RT_RNaseH"/>
    <property type="match status" value="1"/>
</dbReference>
<feature type="region of interest" description="Disordered" evidence="9">
    <location>
        <begin position="621"/>
        <end position="661"/>
    </location>
</feature>
<dbReference type="SUPFAM" id="SSF56672">
    <property type="entry name" value="DNA/RNA polymerases"/>
    <property type="match status" value="2"/>
</dbReference>
<evidence type="ECO:0000259" key="10">
    <source>
        <dbReference type="PROSITE" id="PS50994"/>
    </source>
</evidence>
<evidence type="ECO:0000256" key="1">
    <source>
        <dbReference type="ARBA" id="ARBA00022679"/>
    </source>
</evidence>
<dbReference type="InterPro" id="IPR043502">
    <property type="entry name" value="DNA/RNA_pol_sf"/>
</dbReference>
<feature type="domain" description="Integrase catalytic" evidence="10">
    <location>
        <begin position="340"/>
        <end position="500"/>
    </location>
</feature>
<evidence type="ECO:0000256" key="8">
    <source>
        <dbReference type="ARBA" id="ARBA00023268"/>
    </source>
</evidence>
<dbReference type="Gene3D" id="3.30.420.10">
    <property type="entry name" value="Ribonuclease H-like superfamily/Ribonuclease H"/>
    <property type="match status" value="1"/>
</dbReference>
<keyword evidence="8" id="KW-0511">Multifunctional enzyme</keyword>
<organism evidence="11 12">
    <name type="scientific">Tilletia controversa</name>
    <name type="common">dwarf bunt fungus</name>
    <dbReference type="NCBI Taxonomy" id="13291"/>
    <lineage>
        <taxon>Eukaryota</taxon>
        <taxon>Fungi</taxon>
        <taxon>Dikarya</taxon>
        <taxon>Basidiomycota</taxon>
        <taxon>Ustilaginomycotina</taxon>
        <taxon>Exobasidiomycetes</taxon>
        <taxon>Tilletiales</taxon>
        <taxon>Tilletiaceae</taxon>
        <taxon>Tilletia</taxon>
    </lineage>
</organism>
<accession>A0A8X7MU92</accession>
<gene>
    <name evidence="11" type="ORF">A4X06_0g3685</name>
</gene>
<evidence type="ECO:0000256" key="7">
    <source>
        <dbReference type="ARBA" id="ARBA00022918"/>
    </source>
</evidence>
<dbReference type="SUPFAM" id="SSF53098">
    <property type="entry name" value="Ribonuclease H-like"/>
    <property type="match status" value="1"/>
</dbReference>
<dbReference type="PROSITE" id="PS50994">
    <property type="entry name" value="INTEGRASE"/>
    <property type="match status" value="1"/>
</dbReference>
<keyword evidence="4" id="KW-0255">Endonuclease</keyword>
<name>A0A8X7MU92_9BASI</name>
<dbReference type="Proteomes" id="UP000077684">
    <property type="component" value="Unassembled WGS sequence"/>
</dbReference>
<dbReference type="PANTHER" id="PTHR37984">
    <property type="entry name" value="PROTEIN CBG26694"/>
    <property type="match status" value="1"/>
</dbReference>
<keyword evidence="6" id="KW-0694">RNA-binding</keyword>
<dbReference type="Pfam" id="PF17919">
    <property type="entry name" value="RT_RNaseH_2"/>
    <property type="match status" value="1"/>
</dbReference>
<keyword evidence="3" id="KW-0540">Nuclease</keyword>
<dbReference type="Gene3D" id="1.10.340.70">
    <property type="match status" value="1"/>
</dbReference>
<keyword evidence="7" id="KW-0695">RNA-directed DNA polymerase</keyword>
<keyword evidence="12" id="KW-1185">Reference proteome</keyword>
<protein>
    <recommendedName>
        <fullName evidence="10">Integrase catalytic domain-containing protein</fullName>
    </recommendedName>
</protein>
<keyword evidence="2" id="KW-0548">Nucleotidyltransferase</keyword>
<keyword evidence="5" id="KW-0378">Hydrolase</keyword>
<evidence type="ECO:0000256" key="6">
    <source>
        <dbReference type="ARBA" id="ARBA00022884"/>
    </source>
</evidence>
<dbReference type="GO" id="GO:0003964">
    <property type="term" value="F:RNA-directed DNA polymerase activity"/>
    <property type="evidence" value="ECO:0007669"/>
    <property type="project" value="UniProtKB-KW"/>
</dbReference>
<dbReference type="InterPro" id="IPR041373">
    <property type="entry name" value="RT_RNaseH"/>
</dbReference>
<dbReference type="InterPro" id="IPR041577">
    <property type="entry name" value="RT_RNaseH_2"/>
</dbReference>
<keyword evidence="1" id="KW-0808">Transferase</keyword>
<reference evidence="11" key="1">
    <citation type="submission" date="2016-04" db="EMBL/GenBank/DDBJ databases">
        <authorList>
            <person name="Nguyen H.D."/>
            <person name="Samba Siva P."/>
            <person name="Cullis J."/>
            <person name="Levesque C.A."/>
            <person name="Hambleton S."/>
        </authorList>
    </citation>
    <scope>NUCLEOTIDE SEQUENCE</scope>
    <source>
        <strain evidence="11">DAOMC 236426</strain>
    </source>
</reference>
<dbReference type="GO" id="GO:0015074">
    <property type="term" value="P:DNA integration"/>
    <property type="evidence" value="ECO:0007669"/>
    <property type="project" value="InterPro"/>
</dbReference>
<evidence type="ECO:0000256" key="4">
    <source>
        <dbReference type="ARBA" id="ARBA00022759"/>
    </source>
</evidence>
<reference evidence="11" key="2">
    <citation type="journal article" date="2019" name="IMA Fungus">
        <title>Genome sequencing and comparison of five Tilletia species to identify candidate genes for the detection of regulated species infecting wheat.</title>
        <authorList>
            <person name="Nguyen H.D.T."/>
            <person name="Sultana T."/>
            <person name="Kesanakurti P."/>
            <person name="Hambleton S."/>
        </authorList>
    </citation>
    <scope>NUCLEOTIDE SEQUENCE</scope>
    <source>
        <strain evidence="11">DAOMC 236426</strain>
    </source>
</reference>
<evidence type="ECO:0000313" key="11">
    <source>
        <dbReference type="EMBL" id="KAE8248485.1"/>
    </source>
</evidence>
<evidence type="ECO:0000256" key="9">
    <source>
        <dbReference type="SAM" id="MobiDB-lite"/>
    </source>
</evidence>
<dbReference type="GO" id="GO:0003723">
    <property type="term" value="F:RNA binding"/>
    <property type="evidence" value="ECO:0007669"/>
    <property type="project" value="UniProtKB-KW"/>
</dbReference>
<dbReference type="EMBL" id="LWDE02000349">
    <property type="protein sequence ID" value="KAE8248485.1"/>
    <property type="molecule type" value="Genomic_DNA"/>
</dbReference>
<sequence length="828" mass="91621">MDKILGQLWWKDAVIYIDDVVVATVTMEEHLRALDILLSRAASVGLKFLLQSALLRSHRSLYWVATRKVSGAGVAVWQDRAKAVQDLSPPRILQDLYHVLGLFGYYRAFIRGFAELAAPLTQFTRGWRYERRNGHTTLVNSSGDATAASKVSIEWGPPQQRSFDALKAAVSDPPTLAHPDPARPYVLYVDARKLAFAAIIHRVHVQTLEPAPTAHLTSIPMLKTETAADQWSAWLRTDPFFRAVLRRVDEGASEWVLRDGILFRRVDGRLALPAAALPLVLRAVHDEKGHFGFSKSYLALTRHFWRPRLVEAVQAWIRHCSACQVTKLGRRVGELDISKDSQFPFAAISVDLALGFPRTRAGTDALLVIEDTFSRMVLLHPCASTIDALGIASIISERVLRYGWRPLRLVSDSESKMIGSTMQVLADSLGAVLQPSPSHHQQANPVKRSIQTVQHVLKVLSTSGHAHWDTRIVPALKIAINSTPHLTTGYFSFDLVFVARPEVVHAVFDASDPDGVGSFGERLTAAAARLDDARIAIRHAREAQKQRYDRRRSPLPPLSIGDQVFVRLVDRPIGGVATHKLAPRKLGPFPVRTVLSNYRVILDLPPGLDLGAEYSVDQLDLMPSSPDPFRSARPVPSIPAASPSGVFQDADQDESETELSPLPRRSRRVPAHLRNFELGVTYAGSEVDMELLRGPVYQPKAVTIADQDAILLEKPVAFLSRLTTVSEEKLVTPELELSCLAWAFLQWAHLLEGAEVTVITDHAPMGAMLTSPASTVCGPVITRCRALILPHLPHLRFVHRAGRIHTNVDSLSRLVAHEESDDQGRSAF</sequence>
<evidence type="ECO:0000256" key="5">
    <source>
        <dbReference type="ARBA" id="ARBA00022801"/>
    </source>
</evidence>
<dbReference type="InterPro" id="IPR050951">
    <property type="entry name" value="Retrovirus_Pol_polyprotein"/>
</dbReference>
<dbReference type="InterPro" id="IPR036397">
    <property type="entry name" value="RNaseH_sf"/>
</dbReference>
<dbReference type="InterPro" id="IPR043128">
    <property type="entry name" value="Rev_trsase/Diguanyl_cyclase"/>
</dbReference>
<dbReference type="InterPro" id="IPR012337">
    <property type="entry name" value="RNaseH-like_sf"/>
</dbReference>
<dbReference type="GO" id="GO:0016787">
    <property type="term" value="F:hydrolase activity"/>
    <property type="evidence" value="ECO:0007669"/>
    <property type="project" value="UniProtKB-KW"/>
</dbReference>
<dbReference type="AlphaFoldDB" id="A0A8X7MU92"/>
<dbReference type="PANTHER" id="PTHR37984:SF5">
    <property type="entry name" value="PROTEIN NYNRIN-LIKE"/>
    <property type="match status" value="1"/>
</dbReference>
<dbReference type="Pfam" id="PF17921">
    <property type="entry name" value="Integrase_H2C2"/>
    <property type="match status" value="1"/>
</dbReference>
<evidence type="ECO:0000256" key="3">
    <source>
        <dbReference type="ARBA" id="ARBA00022722"/>
    </source>
</evidence>
<dbReference type="GO" id="GO:0004519">
    <property type="term" value="F:endonuclease activity"/>
    <property type="evidence" value="ECO:0007669"/>
    <property type="project" value="UniProtKB-KW"/>
</dbReference>
<dbReference type="Gene3D" id="3.30.70.270">
    <property type="match status" value="2"/>
</dbReference>
<dbReference type="InterPro" id="IPR041588">
    <property type="entry name" value="Integrase_H2C2"/>
</dbReference>
<proteinExistence type="predicted"/>
<comment type="caution">
    <text evidence="11">The sequence shown here is derived from an EMBL/GenBank/DDBJ whole genome shotgun (WGS) entry which is preliminary data.</text>
</comment>